<keyword evidence="2" id="KW-1185">Reference proteome</keyword>
<reference evidence="1 2" key="1">
    <citation type="submission" date="2021-12" db="EMBL/GenBank/DDBJ databases">
        <title>Genome seq of p7.</title>
        <authorList>
            <person name="Seo T."/>
        </authorList>
    </citation>
    <scope>NUCLEOTIDE SEQUENCE [LARGE SCALE GENOMIC DNA]</scope>
    <source>
        <strain evidence="1 2">P7</strain>
    </source>
</reference>
<organism evidence="1 2">
    <name type="scientific">Pelomonas caseinilytica</name>
    <dbReference type="NCBI Taxonomy" id="2906763"/>
    <lineage>
        <taxon>Bacteria</taxon>
        <taxon>Pseudomonadati</taxon>
        <taxon>Pseudomonadota</taxon>
        <taxon>Betaproteobacteria</taxon>
        <taxon>Burkholderiales</taxon>
        <taxon>Sphaerotilaceae</taxon>
        <taxon>Roseateles</taxon>
    </lineage>
</organism>
<dbReference type="Proteomes" id="UP001201463">
    <property type="component" value="Unassembled WGS sequence"/>
</dbReference>
<evidence type="ECO:0000313" key="1">
    <source>
        <dbReference type="EMBL" id="MCE4540776.1"/>
    </source>
</evidence>
<evidence type="ECO:0000313" key="2">
    <source>
        <dbReference type="Proteomes" id="UP001201463"/>
    </source>
</evidence>
<protein>
    <submittedName>
        <fullName evidence="1">Uncharacterized protein</fullName>
    </submittedName>
</protein>
<sequence length="953" mass="107213">MSRFAELKRLDKKTRNKLRAILSIAEGNAIPGLADLRGALGKDQSSALDVILNSRTPLKAVRTSTPFPKNPPFVDTLQPARVIGLDEMLSVIEVGVVSHKERLARLAAQLHAIDQLYAERNKEACLDGIIAAIQSEGWSHALLRRVVLIRENQPKGTVDERVETLVRQAGIKNVPVASLIHAYSLDQNILTIKRSILNIADRGTINRYTRAISRLSVQPFAASVQDLAQFLSEVERCSLMDAVILAKFNAHLFELGDYPALSEIAAALGQAELFEPLVATYERDNVESEYALFKHSTAWMEYDPIRRYRILIDNYYDASRDEAAELPPALAEQLRAWVGEATPHDLISGPPFTKHGYQALAELELSGTATRSALFNYWLTESEGQIGFEKEDLLKLMGVTRDLARTVPIRAVRTAAKLAKDSLVRLILLLLLAKRSKNELDSFLLRKLLEDTAFKYHDGSLVELVKSYEKSHPYVAEYIYDIATEDFLAKLTRLAPHRSDIPEIRASLHEWMASFTGDEHFLQRARAVRIDHQINRVRNEIDDHRIYVDPSRFASWIEDEMMIELNNALTSTGSGKKGVAVTCDETMLHLVMTQSYNSFCSNAVFGIASYLGRRIRHGTFHGHLYSSVVNALQANPKFEPLFEHAPFAAKWEAWKDAYNKAVQTIIAERLHVHSKSKPHGLLTPEVYWPAKQEVLSAAVKVISSNYTETTSIAGIDQTMIDYCWRLAELDLVAVTRYLRAQQTPLKNEKFLLQELVPAAAPSGARLADSFRRELQLSIDRKLAAMFGWFKRPSIVAPIATVSLLFAATVAEVKDSIPDFDPQAGADSSKEEIELVGDFYHLIYDSFAIAVRNAAKYADRSQPLRRNFEIVRDKGKRLVVDFSSTILPADDPADVSADIEARKQADFMDANMYEDKSGISKLLLLAHNRREFVLDRYEVVGNEVRVRFIYALEH</sequence>
<dbReference type="RefSeq" id="WP_233395506.1">
    <property type="nucleotide sequence ID" value="NZ_JAJTWT010000026.1"/>
</dbReference>
<comment type="caution">
    <text evidence="1">The sequence shown here is derived from an EMBL/GenBank/DDBJ whole genome shotgun (WGS) entry which is preliminary data.</text>
</comment>
<dbReference type="EMBL" id="JAJTWT010000026">
    <property type="protein sequence ID" value="MCE4540776.1"/>
    <property type="molecule type" value="Genomic_DNA"/>
</dbReference>
<proteinExistence type="predicted"/>
<accession>A0ABS8XIU7</accession>
<name>A0ABS8XIU7_9BURK</name>
<gene>
    <name evidence="1" type="ORF">LXT12_26455</name>
</gene>